<evidence type="ECO:0000313" key="2">
    <source>
        <dbReference type="EMBL" id="JAI00047.1"/>
    </source>
</evidence>
<name>A0A0E9XC60_ANGAN</name>
<accession>A0A0E9XC60</accession>
<reference evidence="2" key="1">
    <citation type="submission" date="2014-11" db="EMBL/GenBank/DDBJ databases">
        <authorList>
            <person name="Amaro Gonzalez C."/>
        </authorList>
    </citation>
    <scope>NUCLEOTIDE SEQUENCE</scope>
</reference>
<proteinExistence type="predicted"/>
<feature type="compositionally biased region" description="Basic residues" evidence="1">
    <location>
        <begin position="7"/>
        <end position="20"/>
    </location>
</feature>
<reference evidence="2" key="2">
    <citation type="journal article" date="2015" name="Fish Shellfish Immunol.">
        <title>Early steps in the European eel (Anguilla anguilla)-Vibrio vulnificus interaction in the gills: Role of the RtxA13 toxin.</title>
        <authorList>
            <person name="Callol A."/>
            <person name="Pajuelo D."/>
            <person name="Ebbesson L."/>
            <person name="Teles M."/>
            <person name="MacKenzie S."/>
            <person name="Amaro C."/>
        </authorList>
    </citation>
    <scope>NUCLEOTIDE SEQUENCE</scope>
</reference>
<evidence type="ECO:0000256" key="1">
    <source>
        <dbReference type="SAM" id="MobiDB-lite"/>
    </source>
</evidence>
<protein>
    <submittedName>
        <fullName evidence="2">Uncharacterized protein</fullName>
    </submittedName>
</protein>
<dbReference type="AlphaFoldDB" id="A0A0E9XC60"/>
<organism evidence="2">
    <name type="scientific">Anguilla anguilla</name>
    <name type="common">European freshwater eel</name>
    <name type="synonym">Muraena anguilla</name>
    <dbReference type="NCBI Taxonomy" id="7936"/>
    <lineage>
        <taxon>Eukaryota</taxon>
        <taxon>Metazoa</taxon>
        <taxon>Chordata</taxon>
        <taxon>Craniata</taxon>
        <taxon>Vertebrata</taxon>
        <taxon>Euteleostomi</taxon>
        <taxon>Actinopterygii</taxon>
        <taxon>Neopterygii</taxon>
        <taxon>Teleostei</taxon>
        <taxon>Anguilliformes</taxon>
        <taxon>Anguillidae</taxon>
        <taxon>Anguilla</taxon>
    </lineage>
</organism>
<sequence>MELLCHHIQRSATKPRLHQD</sequence>
<feature type="region of interest" description="Disordered" evidence="1">
    <location>
        <begin position="1"/>
        <end position="20"/>
    </location>
</feature>
<dbReference type="EMBL" id="GBXM01008531">
    <property type="protein sequence ID" value="JAI00047.1"/>
    <property type="molecule type" value="Transcribed_RNA"/>
</dbReference>